<dbReference type="Pfam" id="PF03695">
    <property type="entry name" value="UPF0149"/>
    <property type="match status" value="1"/>
</dbReference>
<dbReference type="SUPFAM" id="SSF101327">
    <property type="entry name" value="YgfB-like"/>
    <property type="match status" value="1"/>
</dbReference>
<dbReference type="PANTHER" id="PTHR37528">
    <property type="entry name" value="UPF0149 PROTEIN YGFB"/>
    <property type="match status" value="1"/>
</dbReference>
<dbReference type="AlphaFoldDB" id="A0A9W4R1Z8"/>
<dbReference type="InterPro" id="IPR011978">
    <property type="entry name" value="YgfB-like"/>
</dbReference>
<organism evidence="3 4">
    <name type="scientific">Pseudoalteromonas holothuriae</name>
    <dbReference type="NCBI Taxonomy" id="2963714"/>
    <lineage>
        <taxon>Bacteria</taxon>
        <taxon>Pseudomonadati</taxon>
        <taxon>Pseudomonadota</taxon>
        <taxon>Gammaproteobacteria</taxon>
        <taxon>Alteromonadales</taxon>
        <taxon>Pseudoalteromonadaceae</taxon>
        <taxon>Pseudoalteromonas</taxon>
    </lineage>
</organism>
<proteinExistence type="inferred from homology"/>
<evidence type="ECO:0000313" key="2">
    <source>
        <dbReference type="EMBL" id="CAH9056259.1"/>
    </source>
</evidence>
<dbReference type="EMBL" id="CAMAPD010000005">
    <property type="protein sequence ID" value="CAH9056259.1"/>
    <property type="molecule type" value="Genomic_DNA"/>
</dbReference>
<comment type="caution">
    <text evidence="3">The sequence shown here is derived from an EMBL/GenBank/DDBJ whole genome shotgun (WGS) entry which is preliminary data.</text>
</comment>
<dbReference type="GO" id="GO:0005829">
    <property type="term" value="C:cytosol"/>
    <property type="evidence" value="ECO:0007669"/>
    <property type="project" value="TreeGrafter"/>
</dbReference>
<accession>A0A9W4R1Z8</accession>
<evidence type="ECO:0000313" key="4">
    <source>
        <dbReference type="Proteomes" id="UP001152467"/>
    </source>
</evidence>
<dbReference type="Proteomes" id="UP001152467">
    <property type="component" value="Unassembled WGS sequence"/>
</dbReference>
<reference evidence="3 5" key="1">
    <citation type="submission" date="2022-07" db="EMBL/GenBank/DDBJ databases">
        <authorList>
            <person name="Criscuolo A."/>
        </authorList>
    </citation>
    <scope>NUCLEOTIDE SEQUENCE</scope>
    <source>
        <strain evidence="5">CIP 111951</strain>
        <strain evidence="3">CIP111854</strain>
        <strain evidence="2">CIP111951</strain>
    </source>
</reference>
<dbReference type="Proteomes" id="UP001152485">
    <property type="component" value="Unassembled WGS sequence"/>
</dbReference>
<dbReference type="PANTHER" id="PTHR37528:SF1">
    <property type="entry name" value="UPF0149 PROTEIN YGFB"/>
    <property type="match status" value="1"/>
</dbReference>
<gene>
    <name evidence="3" type="ORF">PSECIP111854_03079</name>
    <name evidence="2" type="ORF">PSECIP111951_01425</name>
</gene>
<evidence type="ECO:0000313" key="5">
    <source>
        <dbReference type="Proteomes" id="UP001152485"/>
    </source>
</evidence>
<evidence type="ECO:0008006" key="6">
    <source>
        <dbReference type="Google" id="ProtNLM"/>
    </source>
</evidence>
<name>A0A9W4R1Z8_9GAMM</name>
<dbReference type="Gene3D" id="1.20.120.740">
    <property type="entry name" value="YgfB uncharacterised protein family UPF0149, PF03695"/>
    <property type="match status" value="1"/>
</dbReference>
<dbReference type="InterPro" id="IPR036255">
    <property type="entry name" value="YgfB-like_sf"/>
</dbReference>
<sequence length="207" mass="23241">MLGVAILAVLALSDCTRKKVDQMSELNDYTQAQLLLEKHDIFVAPAEVHGAISGLLACGLNIEEKEYLGLLSDVFNEGQNFSEALKQFFARMYKHVVEHFSDSEFHFELFLPSEDESLLDQANALVAWVSGFLLGFGLKQKDYGKLSNDVKEVIGDFTEITKLDSHFDETEEDQQALHEIIEYIRVSAMLCFAEMGKDPATTSKTIH</sequence>
<dbReference type="EMBL" id="CAMAPC010000014">
    <property type="protein sequence ID" value="CAH9062752.1"/>
    <property type="molecule type" value="Genomic_DNA"/>
</dbReference>
<evidence type="ECO:0000313" key="3">
    <source>
        <dbReference type="EMBL" id="CAH9062752.1"/>
    </source>
</evidence>
<protein>
    <recommendedName>
        <fullName evidence="6">YecA family protein</fullName>
    </recommendedName>
</protein>
<dbReference type="NCBIfam" id="TIGR02292">
    <property type="entry name" value="ygfB_yecA"/>
    <property type="match status" value="1"/>
</dbReference>
<keyword evidence="4" id="KW-1185">Reference proteome</keyword>
<evidence type="ECO:0000256" key="1">
    <source>
        <dbReference type="ARBA" id="ARBA00038308"/>
    </source>
</evidence>
<comment type="similarity">
    <text evidence="1">Belongs to the UPF0149 family.</text>
</comment>